<protein>
    <submittedName>
        <fullName evidence="4">Phospholipid-binding lipoprotein MlaA</fullName>
    </submittedName>
</protein>
<dbReference type="AlphaFoldDB" id="A0A4R6UA42"/>
<dbReference type="PANTHER" id="PTHR30035:SF3">
    <property type="entry name" value="INTERMEMBRANE PHOSPHOLIPID TRANSPORT SYSTEM LIPOPROTEIN MLAA"/>
    <property type="match status" value="1"/>
</dbReference>
<reference evidence="4 5" key="1">
    <citation type="submission" date="2019-03" db="EMBL/GenBank/DDBJ databases">
        <title>Genomic Encyclopedia of Type Strains, Phase IV (KMG-IV): sequencing the most valuable type-strain genomes for metagenomic binning, comparative biology and taxonomic classification.</title>
        <authorList>
            <person name="Goeker M."/>
        </authorList>
    </citation>
    <scope>NUCLEOTIDE SEQUENCE [LARGE SCALE GENOMIC DNA]</scope>
    <source>
        <strain evidence="4 5">DSM 28679</strain>
    </source>
</reference>
<name>A0A4R6UA42_9GAMM</name>
<gene>
    <name evidence="4" type="ORF">DFQ45_10166</name>
</gene>
<dbReference type="InterPro" id="IPR007428">
    <property type="entry name" value="MlaA"/>
</dbReference>
<dbReference type="PROSITE" id="PS51257">
    <property type="entry name" value="PROKAR_LIPOPROTEIN"/>
    <property type="match status" value="1"/>
</dbReference>
<keyword evidence="2 3" id="KW-0732">Signal</keyword>
<dbReference type="PANTHER" id="PTHR30035">
    <property type="entry name" value="LIPOPROTEIN VACJ-RELATED"/>
    <property type="match status" value="1"/>
</dbReference>
<dbReference type="EMBL" id="SNYK01000001">
    <property type="protein sequence ID" value="TDQ39934.1"/>
    <property type="molecule type" value="Genomic_DNA"/>
</dbReference>
<feature type="chain" id="PRO_5020229198" evidence="3">
    <location>
        <begin position="27"/>
        <end position="241"/>
    </location>
</feature>
<dbReference type="Pfam" id="PF04333">
    <property type="entry name" value="MlaA"/>
    <property type="match status" value="1"/>
</dbReference>
<sequence>MRSLITTGVAGLSLAACLAWSPTLLADENWQSDDWKYISAEDPWENWNRKVFRFNDTLDTYALKPVAKGYQKITPKPVRRSVRNFFGNLGEGKNLVNNLLQAKFHDAGVDTARFLFNTTFGVLGIFDVASKMGLQRNDEDFGQTLGKWGVGSGPYVMLPLLGPSTLRDAPALVPDAYSTVYPYIRQDRPRYGLAAADVVSKRESLLSAEELVSGDKYVFMRNAWLQNREFRVRDGNVVDDF</sequence>
<keyword evidence="5" id="KW-1185">Reference proteome</keyword>
<evidence type="ECO:0000313" key="5">
    <source>
        <dbReference type="Proteomes" id="UP000294575"/>
    </source>
</evidence>
<dbReference type="Proteomes" id="UP000294575">
    <property type="component" value="Unassembled WGS sequence"/>
</dbReference>
<accession>A0A4R6UA42</accession>
<comment type="similarity">
    <text evidence="1">Belongs to the MlaA family.</text>
</comment>
<dbReference type="RefSeq" id="WP_101496648.1">
    <property type="nucleotide sequence ID" value="NZ_LNJZ01000007.1"/>
</dbReference>
<evidence type="ECO:0000256" key="2">
    <source>
        <dbReference type="ARBA" id="ARBA00022729"/>
    </source>
</evidence>
<organism evidence="4 5">
    <name type="scientific">Thiopseudomonas denitrificans</name>
    <dbReference type="NCBI Taxonomy" id="1501432"/>
    <lineage>
        <taxon>Bacteria</taxon>
        <taxon>Pseudomonadati</taxon>
        <taxon>Pseudomonadota</taxon>
        <taxon>Gammaproteobacteria</taxon>
        <taxon>Pseudomonadales</taxon>
        <taxon>Pseudomonadaceae</taxon>
        <taxon>Thiopseudomonas</taxon>
    </lineage>
</organism>
<evidence type="ECO:0000256" key="3">
    <source>
        <dbReference type="SAM" id="SignalP"/>
    </source>
</evidence>
<evidence type="ECO:0000313" key="4">
    <source>
        <dbReference type="EMBL" id="TDQ39934.1"/>
    </source>
</evidence>
<dbReference type="OrthoDB" id="9785326at2"/>
<dbReference type="PRINTS" id="PR01805">
    <property type="entry name" value="VACJLIPOPROT"/>
</dbReference>
<proteinExistence type="inferred from homology"/>
<evidence type="ECO:0000256" key="1">
    <source>
        <dbReference type="ARBA" id="ARBA00010634"/>
    </source>
</evidence>
<comment type="caution">
    <text evidence="4">The sequence shown here is derived from an EMBL/GenBank/DDBJ whole genome shotgun (WGS) entry which is preliminary data.</text>
</comment>
<feature type="signal peptide" evidence="3">
    <location>
        <begin position="1"/>
        <end position="26"/>
    </location>
</feature>
<dbReference type="GO" id="GO:0016020">
    <property type="term" value="C:membrane"/>
    <property type="evidence" value="ECO:0007669"/>
    <property type="project" value="InterPro"/>
</dbReference>
<dbReference type="GO" id="GO:0120010">
    <property type="term" value="P:intermembrane phospholipid transfer"/>
    <property type="evidence" value="ECO:0007669"/>
    <property type="project" value="TreeGrafter"/>
</dbReference>
<keyword evidence="4" id="KW-0449">Lipoprotein</keyword>